<dbReference type="PANTHER" id="PTHR43787:SF11">
    <property type="entry name" value="UPF0026 PROTEIN SLR1464"/>
    <property type="match status" value="1"/>
</dbReference>
<dbReference type="SMART" id="SM00729">
    <property type="entry name" value="Elp3"/>
    <property type="match status" value="1"/>
</dbReference>
<dbReference type="Gene3D" id="1.10.10.10">
    <property type="entry name" value="Winged helix-like DNA-binding domain superfamily/Winged helix DNA-binding domain"/>
    <property type="match status" value="1"/>
</dbReference>
<evidence type="ECO:0000313" key="8">
    <source>
        <dbReference type="EMBL" id="SHF41973.1"/>
    </source>
</evidence>
<name>A0A1M5BH79_9BACT</name>
<dbReference type="GO" id="GO:0006355">
    <property type="term" value="P:regulation of DNA-templated transcription"/>
    <property type="evidence" value="ECO:0007669"/>
    <property type="project" value="UniProtKB-ARBA"/>
</dbReference>
<sequence>MSRREIESRSFLFGPVPSRRLGRSLGIDVIPAKTCSLDCLYCESGPTTHLTIQRRAFFPPDRVLAELEDFLRRRPGSVDAVTFSAAGEPTLYEPLGELAHAIKKRFPDLPLVMLTNGTLLWDPAVRRDLLLFDRVVPSLDAADEKTFAAVNRPHPRLGWERVLEGLRAFRKDCRGQYHLEIVLVRGVNDSREHLEALARLAEGIGPDRVELNTVVRPPAHPGVRGLDSAALERAATLFPAGCTEVIGSFASSGPAADPDDLPGRIVELVRRRPCTVEEMAASLGVPPGRVSEAVAGLEKTGRVVRRRFHEREFVCTGDES</sequence>
<dbReference type="Gene3D" id="3.20.20.70">
    <property type="entry name" value="Aldolase class I"/>
    <property type="match status" value="1"/>
</dbReference>
<dbReference type="Proteomes" id="UP000184076">
    <property type="component" value="Unassembled WGS sequence"/>
</dbReference>
<dbReference type="SFLD" id="SFLDS00029">
    <property type="entry name" value="Radical_SAM"/>
    <property type="match status" value="1"/>
</dbReference>
<accession>A0A1M5BH79</accession>
<dbReference type="RefSeq" id="WP_178371955.1">
    <property type="nucleotide sequence ID" value="NZ_FQVB01000017.1"/>
</dbReference>
<reference evidence="9" key="1">
    <citation type="submission" date="2016-11" db="EMBL/GenBank/DDBJ databases">
        <authorList>
            <person name="Varghese N."/>
            <person name="Submissions S."/>
        </authorList>
    </citation>
    <scope>NUCLEOTIDE SEQUENCE [LARGE SCALE GENOMIC DNA]</scope>
    <source>
        <strain evidence="9">DSM 9756</strain>
    </source>
</reference>
<dbReference type="EMBL" id="FQVB01000017">
    <property type="protein sequence ID" value="SHF41973.1"/>
    <property type="molecule type" value="Genomic_DNA"/>
</dbReference>
<dbReference type="GO" id="GO:0003824">
    <property type="term" value="F:catalytic activity"/>
    <property type="evidence" value="ECO:0007669"/>
    <property type="project" value="InterPro"/>
</dbReference>
<organism evidence="8 9">
    <name type="scientific">Desulfacinum infernum DSM 9756</name>
    <dbReference type="NCBI Taxonomy" id="1121391"/>
    <lineage>
        <taxon>Bacteria</taxon>
        <taxon>Pseudomonadati</taxon>
        <taxon>Thermodesulfobacteriota</taxon>
        <taxon>Syntrophobacteria</taxon>
        <taxon>Syntrophobacterales</taxon>
        <taxon>Syntrophobacteraceae</taxon>
        <taxon>Desulfacinum</taxon>
    </lineage>
</organism>
<dbReference type="InterPro" id="IPR011991">
    <property type="entry name" value="ArsR-like_HTH"/>
</dbReference>
<keyword evidence="9" id="KW-1185">Reference proteome</keyword>
<evidence type="ECO:0000256" key="6">
    <source>
        <dbReference type="ARBA" id="ARBA00023014"/>
    </source>
</evidence>
<dbReference type="Pfam" id="PF04055">
    <property type="entry name" value="Radical_SAM"/>
    <property type="match status" value="1"/>
</dbReference>
<dbReference type="SFLD" id="SFLDG01083">
    <property type="entry name" value="Uncharacterised_Radical_SAM_Su"/>
    <property type="match status" value="1"/>
</dbReference>
<evidence type="ECO:0000259" key="7">
    <source>
        <dbReference type="PROSITE" id="PS51918"/>
    </source>
</evidence>
<dbReference type="InterPro" id="IPR058240">
    <property type="entry name" value="rSAM_sf"/>
</dbReference>
<protein>
    <submittedName>
        <fullName evidence="8">Wyosine [tRNA(Phe)-imidazoG37] synthetase, radical SAM superfamily</fullName>
    </submittedName>
</protein>
<dbReference type="AlphaFoldDB" id="A0A1M5BH79"/>
<dbReference type="InterPro" id="IPR036388">
    <property type="entry name" value="WH-like_DNA-bd_sf"/>
</dbReference>
<dbReference type="InterPro" id="IPR040084">
    <property type="entry name" value="GTPase_Obg"/>
</dbReference>
<evidence type="ECO:0000313" key="9">
    <source>
        <dbReference type="Proteomes" id="UP000184076"/>
    </source>
</evidence>
<dbReference type="InterPro" id="IPR041614">
    <property type="entry name" value="DprA_WH"/>
</dbReference>
<dbReference type="InterPro" id="IPR007197">
    <property type="entry name" value="rSAM"/>
</dbReference>
<dbReference type="Pfam" id="PF17782">
    <property type="entry name" value="WHD_DprA"/>
    <property type="match status" value="1"/>
</dbReference>
<dbReference type="InterPro" id="IPR036390">
    <property type="entry name" value="WH_DNA-bd_sf"/>
</dbReference>
<proteinExistence type="predicted"/>
<evidence type="ECO:0000256" key="1">
    <source>
        <dbReference type="ARBA" id="ARBA00001966"/>
    </source>
</evidence>
<dbReference type="InterPro" id="IPR006638">
    <property type="entry name" value="Elp3/MiaA/NifB-like_rSAM"/>
</dbReference>
<keyword evidence="5" id="KW-0408">Iron</keyword>
<keyword evidence="2" id="KW-0004">4Fe-4S</keyword>
<comment type="cofactor">
    <cofactor evidence="1">
        <name>[4Fe-4S] cluster</name>
        <dbReference type="ChEBI" id="CHEBI:49883"/>
    </cofactor>
</comment>
<dbReference type="GO" id="GO:0046872">
    <property type="term" value="F:metal ion binding"/>
    <property type="evidence" value="ECO:0007669"/>
    <property type="project" value="UniProtKB-KW"/>
</dbReference>
<dbReference type="InterPro" id="IPR013785">
    <property type="entry name" value="Aldolase_TIM"/>
</dbReference>
<dbReference type="CDD" id="cd01335">
    <property type="entry name" value="Radical_SAM"/>
    <property type="match status" value="1"/>
</dbReference>
<dbReference type="PROSITE" id="PS51918">
    <property type="entry name" value="RADICAL_SAM"/>
    <property type="match status" value="1"/>
</dbReference>
<keyword evidence="6" id="KW-0411">Iron-sulfur</keyword>
<dbReference type="CDD" id="cd00090">
    <property type="entry name" value="HTH_ARSR"/>
    <property type="match status" value="1"/>
</dbReference>
<dbReference type="SUPFAM" id="SSF102114">
    <property type="entry name" value="Radical SAM enzymes"/>
    <property type="match status" value="1"/>
</dbReference>
<dbReference type="GO" id="GO:0051539">
    <property type="term" value="F:4 iron, 4 sulfur cluster binding"/>
    <property type="evidence" value="ECO:0007669"/>
    <property type="project" value="UniProtKB-KW"/>
</dbReference>
<evidence type="ECO:0000256" key="5">
    <source>
        <dbReference type="ARBA" id="ARBA00023004"/>
    </source>
</evidence>
<gene>
    <name evidence="8" type="ORF">SAMN02745206_01946</name>
</gene>
<feature type="domain" description="Radical SAM core" evidence="7">
    <location>
        <begin position="21"/>
        <end position="254"/>
    </location>
</feature>
<evidence type="ECO:0000256" key="4">
    <source>
        <dbReference type="ARBA" id="ARBA00022723"/>
    </source>
</evidence>
<dbReference type="STRING" id="1121391.SAMN02745206_01946"/>
<dbReference type="SUPFAM" id="SSF46785">
    <property type="entry name" value="Winged helix' DNA-binding domain"/>
    <property type="match status" value="1"/>
</dbReference>
<evidence type="ECO:0000256" key="2">
    <source>
        <dbReference type="ARBA" id="ARBA00022485"/>
    </source>
</evidence>
<dbReference type="PANTHER" id="PTHR43787">
    <property type="entry name" value="FEMO COFACTOR BIOSYNTHESIS PROTEIN NIFB-RELATED"/>
    <property type="match status" value="1"/>
</dbReference>
<keyword evidence="3" id="KW-0949">S-adenosyl-L-methionine</keyword>
<evidence type="ECO:0000256" key="3">
    <source>
        <dbReference type="ARBA" id="ARBA00022691"/>
    </source>
</evidence>
<keyword evidence="4" id="KW-0479">Metal-binding</keyword>